<dbReference type="RefSeq" id="WP_070987647.1">
    <property type="nucleotide sequence ID" value="NZ_MKJU01000035.1"/>
</dbReference>
<dbReference type="SUPFAM" id="SSF110857">
    <property type="entry name" value="Gamma-glutamyl cyclotransferase-like"/>
    <property type="match status" value="1"/>
</dbReference>
<feature type="domain" description="Gamma-glutamylcyclotransferase AIG2-like" evidence="1">
    <location>
        <begin position="4"/>
        <end position="109"/>
    </location>
</feature>
<dbReference type="InterPro" id="IPR013024">
    <property type="entry name" value="GGCT-like"/>
</dbReference>
<dbReference type="EMBL" id="MKJU01000035">
    <property type="protein sequence ID" value="OHU87144.1"/>
    <property type="molecule type" value="Genomic_DNA"/>
</dbReference>
<dbReference type="OrthoDB" id="9798388at2"/>
<evidence type="ECO:0000313" key="2">
    <source>
        <dbReference type="EMBL" id="OHU87144.1"/>
    </source>
</evidence>
<proteinExistence type="predicted"/>
<dbReference type="STRING" id="1859457.BET10_00570"/>
<gene>
    <name evidence="2" type="ORF">BET10_00570</name>
</gene>
<protein>
    <submittedName>
        <fullName evidence="2">UDP-N-acetylmuramate--alanine ligase</fullName>
    </submittedName>
</protein>
<name>A0A1S1MS12_9GAMM</name>
<dbReference type="CDD" id="cd06661">
    <property type="entry name" value="GGCT_like"/>
    <property type="match status" value="1"/>
</dbReference>
<sequence length="111" mass="12360">MEALFSYGTLQQSQVQLDTFGRLLEGEHDTLLGYRVDEVKITDAAVIASSGKDIHPILVRTGDKSDTVKGMVFLITDDELTQADNYEVDEYHRVMATLASGKQCWIYAATE</sequence>
<evidence type="ECO:0000313" key="3">
    <source>
        <dbReference type="Proteomes" id="UP000179786"/>
    </source>
</evidence>
<dbReference type="Proteomes" id="UP000179786">
    <property type="component" value="Unassembled WGS sequence"/>
</dbReference>
<dbReference type="Gene3D" id="3.10.490.10">
    <property type="entry name" value="Gamma-glutamyl cyclotransferase-like"/>
    <property type="match status" value="1"/>
</dbReference>
<accession>A0A1S1MS12</accession>
<dbReference type="Pfam" id="PF06094">
    <property type="entry name" value="GGACT"/>
    <property type="match status" value="1"/>
</dbReference>
<dbReference type="AlphaFoldDB" id="A0A1S1MS12"/>
<comment type="caution">
    <text evidence="2">The sequence shown here is derived from an EMBL/GenBank/DDBJ whole genome shotgun (WGS) entry which is preliminary data.</text>
</comment>
<evidence type="ECO:0000259" key="1">
    <source>
        <dbReference type="Pfam" id="PF06094"/>
    </source>
</evidence>
<reference evidence="2 3" key="1">
    <citation type="submission" date="2016-09" db="EMBL/GenBank/DDBJ databases">
        <title>Pseudoalteromonas amylolytica sp. nov., isolated from the surface seawater.</title>
        <authorList>
            <person name="Wu Y.-H."/>
            <person name="Cheng H."/>
            <person name="Jin X.-B."/>
            <person name="Wang C.-S."/>
            <person name="Xu X.-W."/>
        </authorList>
    </citation>
    <scope>NUCLEOTIDE SEQUENCE [LARGE SCALE GENOMIC DNA]</scope>
    <source>
        <strain evidence="2 3">JW1</strain>
    </source>
</reference>
<organism evidence="2 3">
    <name type="scientific">Pseudoalteromonas amylolytica</name>
    <dbReference type="NCBI Taxonomy" id="1859457"/>
    <lineage>
        <taxon>Bacteria</taxon>
        <taxon>Pseudomonadati</taxon>
        <taxon>Pseudomonadota</taxon>
        <taxon>Gammaproteobacteria</taxon>
        <taxon>Alteromonadales</taxon>
        <taxon>Pseudoalteromonadaceae</taxon>
        <taxon>Pseudoalteromonas</taxon>
    </lineage>
</organism>
<dbReference type="InterPro" id="IPR036568">
    <property type="entry name" value="GGCT-like_sf"/>
</dbReference>
<dbReference type="InterPro" id="IPR009288">
    <property type="entry name" value="AIG2-like_dom"/>
</dbReference>
<keyword evidence="2" id="KW-0436">Ligase</keyword>
<keyword evidence="3" id="KW-1185">Reference proteome</keyword>
<dbReference type="GO" id="GO:0016874">
    <property type="term" value="F:ligase activity"/>
    <property type="evidence" value="ECO:0007669"/>
    <property type="project" value="UniProtKB-KW"/>
</dbReference>